<feature type="compositionally biased region" description="Basic and acidic residues" evidence="2">
    <location>
        <begin position="290"/>
        <end position="301"/>
    </location>
</feature>
<comment type="caution">
    <text evidence="3">The sequence shown here is derived from an EMBL/GenBank/DDBJ whole genome shotgun (WGS) entry which is preliminary data.</text>
</comment>
<evidence type="ECO:0000313" key="3">
    <source>
        <dbReference type="EMBL" id="KAK2078752.1"/>
    </source>
</evidence>
<comment type="similarity">
    <text evidence="1">Belongs to the FAM98 family.</text>
</comment>
<dbReference type="AlphaFoldDB" id="A0AAD9MIP4"/>
<name>A0AAD9MIP4_PROWI</name>
<feature type="compositionally biased region" description="Gly residues" evidence="2">
    <location>
        <begin position="317"/>
        <end position="327"/>
    </location>
</feature>
<dbReference type="PANTHER" id="PTHR31353">
    <property type="entry name" value="FAM98"/>
    <property type="match status" value="1"/>
</dbReference>
<organism evidence="3 4">
    <name type="scientific">Prototheca wickerhamii</name>
    <dbReference type="NCBI Taxonomy" id="3111"/>
    <lineage>
        <taxon>Eukaryota</taxon>
        <taxon>Viridiplantae</taxon>
        <taxon>Chlorophyta</taxon>
        <taxon>core chlorophytes</taxon>
        <taxon>Trebouxiophyceae</taxon>
        <taxon>Chlorellales</taxon>
        <taxon>Chlorellaceae</taxon>
        <taxon>Prototheca</taxon>
    </lineage>
</organism>
<dbReference type="EMBL" id="JASFZW010000004">
    <property type="protein sequence ID" value="KAK2078752.1"/>
    <property type="molecule type" value="Genomic_DNA"/>
</dbReference>
<keyword evidence="4" id="KW-1185">Reference proteome</keyword>
<accession>A0AAD9MIP4</accession>
<gene>
    <name evidence="3" type="ORF">QBZ16_003592</name>
</gene>
<reference evidence="3" key="1">
    <citation type="submission" date="2021-01" db="EMBL/GenBank/DDBJ databases">
        <authorList>
            <person name="Eckstrom K.M.E."/>
        </authorList>
    </citation>
    <scope>NUCLEOTIDE SEQUENCE</scope>
    <source>
        <strain evidence="3">UVCC 0001</strain>
    </source>
</reference>
<dbReference type="InterPro" id="IPR018797">
    <property type="entry name" value="FAM98"/>
</dbReference>
<sequence length="362" mass="37840">MGTAVEAQALDLLDRLEDCGLAGGLTEEDFSPGAPVREPVRTACSELARRVWALHESLPVASHAKLQQAVLRTLAAAESEATARAGQLDASLEALASALDAAFRLPEGEGLLRRLRALEAVVAAVQAGALVRARGAQDSATDAQADEISLAGEHVAASGSLRALAGVLDADAGAVSAVPLAAECRAAVEAAVRRLPDGFFAPILGAEDATLRESLAEVDAALRAEYRLRRRMLLERARVTVRSLLWSDKLEEPERAALEARASEALAAAGGARDRGAGRAPGCAPGRRPRHDERGHLDLCRRHALHGHQARRHRRGAGPGRARGGPRGAHAGLGSAPGARRQGGWRATAPPPKTLEKGALML</sequence>
<feature type="region of interest" description="Disordered" evidence="2">
    <location>
        <begin position="267"/>
        <end position="362"/>
    </location>
</feature>
<evidence type="ECO:0000256" key="1">
    <source>
        <dbReference type="ARBA" id="ARBA00007218"/>
    </source>
</evidence>
<evidence type="ECO:0000313" key="4">
    <source>
        <dbReference type="Proteomes" id="UP001255856"/>
    </source>
</evidence>
<protein>
    <submittedName>
        <fullName evidence="3">Uncharacterized protein</fullName>
    </submittedName>
</protein>
<feature type="compositionally biased region" description="Basic residues" evidence="2">
    <location>
        <begin position="302"/>
        <end position="316"/>
    </location>
</feature>
<proteinExistence type="inferred from homology"/>
<dbReference type="Proteomes" id="UP001255856">
    <property type="component" value="Unassembled WGS sequence"/>
</dbReference>
<dbReference type="Pfam" id="PF10239">
    <property type="entry name" value="DUF2465"/>
    <property type="match status" value="1"/>
</dbReference>
<dbReference type="PANTHER" id="PTHR31353:SF1">
    <property type="entry name" value="PROTEIN FAM98B"/>
    <property type="match status" value="1"/>
</dbReference>
<evidence type="ECO:0000256" key="2">
    <source>
        <dbReference type="SAM" id="MobiDB-lite"/>
    </source>
</evidence>